<evidence type="ECO:0000313" key="2">
    <source>
        <dbReference type="EMBL" id="EEC45559.1"/>
    </source>
</evidence>
<dbReference type="eggNOG" id="ENOG502RY15">
    <property type="taxonomic scope" value="Eukaryota"/>
</dbReference>
<dbReference type="GeneID" id="7203659"/>
<reference evidence="3" key="2">
    <citation type="submission" date="2008-08" db="EMBL/GenBank/DDBJ databases">
        <authorList>
            <consortium name="Diatom Consortium"/>
            <person name="Grigoriev I."/>
            <person name="Grimwood J."/>
            <person name="Kuo A."/>
            <person name="Otillar R.P."/>
            <person name="Salamov A."/>
            <person name="Detter J.C."/>
            <person name="Lindquist E."/>
            <person name="Shapiro H."/>
            <person name="Lucas S."/>
            <person name="Glavina del Rio T."/>
            <person name="Pitluck S."/>
            <person name="Rokhsar D."/>
            <person name="Bowler C."/>
        </authorList>
    </citation>
    <scope>GENOME REANNOTATION</scope>
    <source>
        <strain evidence="3">CCAP 1055/1</strain>
    </source>
</reference>
<protein>
    <submittedName>
        <fullName evidence="2">Uncharacterized protein</fullName>
    </submittedName>
</protein>
<feature type="transmembrane region" description="Helical" evidence="1">
    <location>
        <begin position="298"/>
        <end position="318"/>
    </location>
</feature>
<evidence type="ECO:0000256" key="1">
    <source>
        <dbReference type="SAM" id="Phobius"/>
    </source>
</evidence>
<dbReference type="InterPro" id="IPR040632">
    <property type="entry name" value="Sulfotransfer_4"/>
</dbReference>
<dbReference type="PANTHER" id="PTHR36978">
    <property type="entry name" value="P-LOOP CONTAINING NUCLEOTIDE TRIPHOSPHATE HYDROLASE"/>
    <property type="match status" value="1"/>
</dbReference>
<proteinExistence type="predicted"/>
<keyword evidence="1" id="KW-0472">Membrane</keyword>
<dbReference type="Pfam" id="PF17784">
    <property type="entry name" value="Sulfotransfer_4"/>
    <property type="match status" value="1"/>
</dbReference>
<dbReference type="HOGENOM" id="CLU_766170_0_0_1"/>
<dbReference type="PaxDb" id="2850-Phatr48406"/>
<dbReference type="PANTHER" id="PTHR36978:SF4">
    <property type="entry name" value="P-LOOP CONTAINING NUCLEOSIDE TRIPHOSPHATE HYDROLASE PROTEIN"/>
    <property type="match status" value="1"/>
</dbReference>
<dbReference type="Proteomes" id="UP000000759">
    <property type="component" value="Chromosome 17"/>
</dbReference>
<dbReference type="STRING" id="556484.B7G709"/>
<keyword evidence="3" id="KW-1185">Reference proteome</keyword>
<name>B7G709_PHATC</name>
<evidence type="ECO:0000313" key="3">
    <source>
        <dbReference type="Proteomes" id="UP000000759"/>
    </source>
</evidence>
<dbReference type="OrthoDB" id="408152at2759"/>
<sequence>MSMAAGSKIHFEAGSWLEAVYDVYIGTVVGAAHSCYIVGKWWYVHVLVPLATAFGVQLAADKEVVSKDGEKTLKVVAVGYGRTGTYSLTLALEELGYPTLHTQHLYEHEALLSMWVERIFLPSIQQGKAIMGKPDLQMITDFGYQATADLPMALYFDQVMEEFPDCKFILTTRENSEVWFRSWETLTKSISQPTHFGGFFFSSVRKYWHYLRWLYAVVNKDDSFLTRPFPLPEQNKLTAIASYEEHNRRIRQVVPPERLLEYNVKQGWEPLCEFMEITDCPQTPFPKTNSARSVQVQAVSAFLFPLMVALFCIFFAFAKTFQRLTGMTVMQWAQYKSRELMVALRRVLLGDKSTPLWDTSPRASPRKTA</sequence>
<keyword evidence="1" id="KW-0812">Transmembrane</keyword>
<dbReference type="Gene3D" id="3.40.50.300">
    <property type="entry name" value="P-loop containing nucleotide triphosphate hydrolases"/>
    <property type="match status" value="1"/>
</dbReference>
<dbReference type="OMA" id="TEAMNCN"/>
<dbReference type="RefSeq" id="XP_002182823.1">
    <property type="nucleotide sequence ID" value="XM_002182787.1"/>
</dbReference>
<accession>B7G709</accession>
<dbReference type="KEGG" id="pti:PHATRDRAFT_48406"/>
<organism evidence="2 3">
    <name type="scientific">Phaeodactylum tricornutum (strain CCAP 1055/1)</name>
    <dbReference type="NCBI Taxonomy" id="556484"/>
    <lineage>
        <taxon>Eukaryota</taxon>
        <taxon>Sar</taxon>
        <taxon>Stramenopiles</taxon>
        <taxon>Ochrophyta</taxon>
        <taxon>Bacillariophyta</taxon>
        <taxon>Bacillariophyceae</taxon>
        <taxon>Bacillariophycidae</taxon>
        <taxon>Naviculales</taxon>
        <taxon>Phaeodactylaceae</taxon>
        <taxon>Phaeodactylum</taxon>
    </lineage>
</organism>
<dbReference type="AlphaFoldDB" id="B7G709"/>
<dbReference type="InParanoid" id="B7G709"/>
<keyword evidence="1" id="KW-1133">Transmembrane helix</keyword>
<dbReference type="SUPFAM" id="SSF52540">
    <property type="entry name" value="P-loop containing nucleoside triphosphate hydrolases"/>
    <property type="match status" value="1"/>
</dbReference>
<dbReference type="InterPro" id="IPR027417">
    <property type="entry name" value="P-loop_NTPase"/>
</dbReference>
<reference evidence="2 3" key="1">
    <citation type="journal article" date="2008" name="Nature">
        <title>The Phaeodactylum genome reveals the evolutionary history of diatom genomes.</title>
        <authorList>
            <person name="Bowler C."/>
            <person name="Allen A.E."/>
            <person name="Badger J.H."/>
            <person name="Grimwood J."/>
            <person name="Jabbari K."/>
            <person name="Kuo A."/>
            <person name="Maheswari U."/>
            <person name="Martens C."/>
            <person name="Maumus F."/>
            <person name="Otillar R.P."/>
            <person name="Rayko E."/>
            <person name="Salamov A."/>
            <person name="Vandepoele K."/>
            <person name="Beszteri B."/>
            <person name="Gruber A."/>
            <person name="Heijde M."/>
            <person name="Katinka M."/>
            <person name="Mock T."/>
            <person name="Valentin K."/>
            <person name="Verret F."/>
            <person name="Berges J.A."/>
            <person name="Brownlee C."/>
            <person name="Cadoret J.P."/>
            <person name="Chiovitti A."/>
            <person name="Choi C.J."/>
            <person name="Coesel S."/>
            <person name="De Martino A."/>
            <person name="Detter J.C."/>
            <person name="Durkin C."/>
            <person name="Falciatore A."/>
            <person name="Fournet J."/>
            <person name="Haruta M."/>
            <person name="Huysman M.J."/>
            <person name="Jenkins B.D."/>
            <person name="Jiroutova K."/>
            <person name="Jorgensen R.E."/>
            <person name="Joubert Y."/>
            <person name="Kaplan A."/>
            <person name="Kroger N."/>
            <person name="Kroth P.G."/>
            <person name="La Roche J."/>
            <person name="Lindquist E."/>
            <person name="Lommer M."/>
            <person name="Martin-Jezequel V."/>
            <person name="Lopez P.J."/>
            <person name="Lucas S."/>
            <person name="Mangogna M."/>
            <person name="McGinnis K."/>
            <person name="Medlin L.K."/>
            <person name="Montsant A."/>
            <person name="Oudot-Le Secq M.P."/>
            <person name="Napoli C."/>
            <person name="Obornik M."/>
            <person name="Parker M.S."/>
            <person name="Petit J.L."/>
            <person name="Porcel B.M."/>
            <person name="Poulsen N."/>
            <person name="Robison M."/>
            <person name="Rychlewski L."/>
            <person name="Rynearson T.A."/>
            <person name="Schmutz J."/>
            <person name="Shapiro H."/>
            <person name="Siaut M."/>
            <person name="Stanley M."/>
            <person name="Sussman M.R."/>
            <person name="Taylor A.R."/>
            <person name="Vardi A."/>
            <person name="von Dassow P."/>
            <person name="Vyverman W."/>
            <person name="Willis A."/>
            <person name="Wyrwicz L.S."/>
            <person name="Rokhsar D.S."/>
            <person name="Weissenbach J."/>
            <person name="Armbrust E.V."/>
            <person name="Green B.R."/>
            <person name="Van de Peer Y."/>
            <person name="Grigoriev I.V."/>
        </authorList>
    </citation>
    <scope>NUCLEOTIDE SEQUENCE [LARGE SCALE GENOMIC DNA]</scope>
    <source>
        <strain evidence="2 3">CCAP 1055/1</strain>
    </source>
</reference>
<gene>
    <name evidence="2" type="ORF">PHATRDRAFT_48406</name>
</gene>
<dbReference type="EMBL" id="CM000619">
    <property type="protein sequence ID" value="EEC45559.1"/>
    <property type="molecule type" value="Genomic_DNA"/>
</dbReference>